<name>F8PQ63_SERL3</name>
<feature type="region of interest" description="Disordered" evidence="5">
    <location>
        <begin position="549"/>
        <end position="624"/>
    </location>
</feature>
<dbReference type="STRING" id="936435.F8PQ63"/>
<evidence type="ECO:0000256" key="4">
    <source>
        <dbReference type="ARBA" id="ARBA00023242"/>
    </source>
</evidence>
<feature type="compositionally biased region" description="Acidic residues" evidence="5">
    <location>
        <begin position="370"/>
        <end position="384"/>
    </location>
</feature>
<dbReference type="GO" id="GO:0005525">
    <property type="term" value="F:GTP binding"/>
    <property type="evidence" value="ECO:0007669"/>
    <property type="project" value="UniProtKB-KW"/>
</dbReference>
<comment type="subcellular location">
    <subcellularLocation>
        <location evidence="1">Nucleus</location>
    </subcellularLocation>
</comment>
<reference evidence="8" key="1">
    <citation type="journal article" date="2011" name="Science">
        <title>The plant cell wall-decomposing machinery underlies the functional diversity of forest fungi.</title>
        <authorList>
            <person name="Eastwood D.C."/>
            <person name="Floudas D."/>
            <person name="Binder M."/>
            <person name="Majcherczyk A."/>
            <person name="Schneider P."/>
            <person name="Aerts A."/>
            <person name="Asiegbu F.O."/>
            <person name="Baker S.E."/>
            <person name="Barry K."/>
            <person name="Bendiksby M."/>
            <person name="Blumentritt M."/>
            <person name="Coutinho P.M."/>
            <person name="Cullen D."/>
            <person name="de Vries R.P."/>
            <person name="Gathman A."/>
            <person name="Goodell B."/>
            <person name="Henrissat B."/>
            <person name="Ihrmark K."/>
            <person name="Kauserud H."/>
            <person name="Kohler A."/>
            <person name="LaButti K."/>
            <person name="Lapidus A."/>
            <person name="Lavin J.L."/>
            <person name="Lee Y.-H."/>
            <person name="Lindquist E."/>
            <person name="Lilly W."/>
            <person name="Lucas S."/>
            <person name="Morin E."/>
            <person name="Murat C."/>
            <person name="Oguiza J.A."/>
            <person name="Park J."/>
            <person name="Pisabarro A.G."/>
            <person name="Riley R."/>
            <person name="Rosling A."/>
            <person name="Salamov A."/>
            <person name="Schmidt O."/>
            <person name="Schmutz J."/>
            <person name="Skrede I."/>
            <person name="Stenlid J."/>
            <person name="Wiebenga A."/>
            <person name="Xie X."/>
            <person name="Kuees U."/>
            <person name="Hibbett D.S."/>
            <person name="Hoffmeister D."/>
            <person name="Hoegberg N."/>
            <person name="Martin F."/>
            <person name="Grigoriev I.V."/>
            <person name="Watkinson S.C."/>
        </authorList>
    </citation>
    <scope>NUCLEOTIDE SEQUENCE [LARGE SCALE GENOMIC DNA]</scope>
    <source>
        <strain evidence="8">strain S7.3</strain>
    </source>
</reference>
<dbReference type="SUPFAM" id="SSF52540">
    <property type="entry name" value="P-loop containing nucleoside triphosphate hydrolases"/>
    <property type="match status" value="1"/>
</dbReference>
<dbReference type="Gene3D" id="1.10.1580.10">
    <property type="match status" value="1"/>
</dbReference>
<feature type="region of interest" description="Disordered" evidence="5">
    <location>
        <begin position="1"/>
        <end position="60"/>
    </location>
</feature>
<feature type="domain" description="Guanine nucleotide-binding protein-like 3 N-terminal" evidence="6">
    <location>
        <begin position="14"/>
        <end position="75"/>
    </location>
</feature>
<dbReference type="Proteomes" id="UP000008063">
    <property type="component" value="Unassembled WGS sequence"/>
</dbReference>
<feature type="compositionally biased region" description="Basic residues" evidence="5">
    <location>
        <begin position="612"/>
        <end position="624"/>
    </location>
</feature>
<proteinExistence type="predicted"/>
<organism evidence="8">
    <name type="scientific">Serpula lacrymans var. lacrymans (strain S7.3)</name>
    <name type="common">Dry rot fungus</name>
    <dbReference type="NCBI Taxonomy" id="936435"/>
    <lineage>
        <taxon>Eukaryota</taxon>
        <taxon>Fungi</taxon>
        <taxon>Dikarya</taxon>
        <taxon>Basidiomycota</taxon>
        <taxon>Agaricomycotina</taxon>
        <taxon>Agaricomycetes</taxon>
        <taxon>Agaricomycetidae</taxon>
        <taxon>Boletales</taxon>
        <taxon>Coniophorineae</taxon>
        <taxon>Serpulaceae</taxon>
        <taxon>Serpula</taxon>
    </lineage>
</organism>
<keyword evidence="2" id="KW-0547">Nucleotide-binding</keyword>
<accession>F8PQ63</accession>
<dbReference type="PANTHER" id="PTHR11089">
    <property type="entry name" value="GTP-BINDING PROTEIN-RELATED"/>
    <property type="match status" value="1"/>
</dbReference>
<protein>
    <recommendedName>
        <fullName evidence="6">Guanine nucleotide-binding protein-like 3 N-terminal domain-containing protein</fullName>
    </recommendedName>
</protein>
<feature type="compositionally biased region" description="Basic and acidic residues" evidence="5">
    <location>
        <begin position="23"/>
        <end position="38"/>
    </location>
</feature>
<evidence type="ECO:0000256" key="3">
    <source>
        <dbReference type="ARBA" id="ARBA00023134"/>
    </source>
</evidence>
<dbReference type="Pfam" id="PF08701">
    <property type="entry name" value="GN3L_Grn1"/>
    <property type="match status" value="1"/>
</dbReference>
<dbReference type="Gene3D" id="3.40.50.300">
    <property type="entry name" value="P-loop containing nucleotide triphosphate hydrolases"/>
    <property type="match status" value="1"/>
</dbReference>
<dbReference type="InterPro" id="IPR050755">
    <property type="entry name" value="TRAFAC_YlqF/YawG_RiboMat"/>
</dbReference>
<dbReference type="OrthoDB" id="10266128at2759"/>
<feature type="compositionally biased region" description="Acidic residues" evidence="5">
    <location>
        <begin position="549"/>
        <end position="586"/>
    </location>
</feature>
<keyword evidence="8" id="KW-1185">Reference proteome</keyword>
<evidence type="ECO:0000256" key="5">
    <source>
        <dbReference type="SAM" id="MobiDB-lite"/>
    </source>
</evidence>
<evidence type="ECO:0000256" key="1">
    <source>
        <dbReference type="ARBA" id="ARBA00004123"/>
    </source>
</evidence>
<dbReference type="AlphaFoldDB" id="F8PQ63"/>
<keyword evidence="3" id="KW-0342">GTP-binding</keyword>
<dbReference type="InterPro" id="IPR027417">
    <property type="entry name" value="P-loop_NTPase"/>
</dbReference>
<evidence type="ECO:0000313" key="8">
    <source>
        <dbReference type="Proteomes" id="UP000008063"/>
    </source>
</evidence>
<dbReference type="OMA" id="FKLDGLW"/>
<feature type="compositionally biased region" description="Basic residues" evidence="5">
    <location>
        <begin position="1"/>
        <end position="10"/>
    </location>
</feature>
<evidence type="ECO:0000313" key="7">
    <source>
        <dbReference type="EMBL" id="EGO01528.1"/>
    </source>
</evidence>
<dbReference type="InParanoid" id="F8PQ63"/>
<sequence length="624" mass="67710">MPRIRKKTSKRGTTNQREKIKHKAAESRKKQKKAERQAKASGKPLPNKKSKKDPGIPNNFPYKEQILAEIAEQRRGHGKGLDGEGLDGKGFDGIVSIEPGPSTSNAVNAVTKVSTVVAPTLPVIPTIPGPPTLREVLDAADVVLHVVDVRDPAAGVCTSVMGAMKGKMEGKNVLLILNKIDAVPRESVDSWLQHFRSSPPVGVEATLPFRAASAFLPVSPSAAASAVKAKTVPEPKVSDALGTDAIWTFLQEKAARLKKDKAVEGKEMVVAIVGVTNVRASCIFSCFLILTAHLCTIDQSGKSALINSLACHRVSSIYTPSITTDAKGKNERTKPYTTTNSVEVVLDLPGGAGKVRVVDTPGVEFVRDVQEDDEGGVEGTEEEENKEKEKRQEARARDILLRNRGKIEKLKDPLFAVNHVVSRADTQDLMLAYSLPAFTNGDATAFLAGLARVNGLVKKRGLLDHAGAARIILRDWSSGRFARYTVPPSLPSSAPLPSGAMSALYEKDETTLSTMRSRKEMRKGEGLMLVKMTPGDLDLRDIVFDEVWGEDEESEDEESEDEGGDDDDNEDEEQDDVEEDDDDEEAPPLLEPTPAPKRKRAVSFAAAPPAYSKRRAPKKARSHK</sequence>
<dbReference type="EMBL" id="GL945477">
    <property type="protein sequence ID" value="EGO01528.1"/>
    <property type="molecule type" value="Genomic_DNA"/>
</dbReference>
<dbReference type="InterPro" id="IPR023179">
    <property type="entry name" value="GTP-bd_ortho_bundle_sf"/>
</dbReference>
<dbReference type="InterPro" id="IPR014813">
    <property type="entry name" value="Gnl3_N_dom"/>
</dbReference>
<dbReference type="PANTHER" id="PTHR11089:SF30">
    <property type="entry name" value="GUANINE NUCLEOTIDE-BINDING PROTEIN-LIKE 3 HOMOLOG"/>
    <property type="match status" value="1"/>
</dbReference>
<dbReference type="GO" id="GO:0005730">
    <property type="term" value="C:nucleolus"/>
    <property type="evidence" value="ECO:0007669"/>
    <property type="project" value="TreeGrafter"/>
</dbReference>
<feature type="region of interest" description="Disordered" evidence="5">
    <location>
        <begin position="368"/>
        <end position="393"/>
    </location>
</feature>
<dbReference type="HOGENOM" id="CLU_011106_5_1_1"/>
<keyword evidence="4" id="KW-0539">Nucleus</keyword>
<evidence type="ECO:0000259" key="6">
    <source>
        <dbReference type="Pfam" id="PF08701"/>
    </source>
</evidence>
<evidence type="ECO:0000256" key="2">
    <source>
        <dbReference type="ARBA" id="ARBA00022741"/>
    </source>
</evidence>
<gene>
    <name evidence="7" type="ORF">SERLA73DRAFT_166070</name>
</gene>